<dbReference type="AlphaFoldDB" id="T0HBI0"/>
<sequence>MNIILQIPSRPTFRPPSGRTTERPATPAAATLSIGELKQIVAAMLG</sequence>
<dbReference type="Proteomes" id="UP000015524">
    <property type="component" value="Unassembled WGS sequence"/>
</dbReference>
<protein>
    <submittedName>
        <fullName evidence="2">Uncharacterized protein</fullName>
    </submittedName>
</protein>
<feature type="region of interest" description="Disordered" evidence="1">
    <location>
        <begin position="1"/>
        <end position="27"/>
    </location>
</feature>
<evidence type="ECO:0000256" key="1">
    <source>
        <dbReference type="SAM" id="MobiDB-lite"/>
    </source>
</evidence>
<proteinExistence type="predicted"/>
<name>T0HBI0_9SPHN</name>
<organism evidence="2 3">
    <name type="scientific">Sphingobium baderi LL03</name>
    <dbReference type="NCBI Taxonomy" id="1114964"/>
    <lineage>
        <taxon>Bacteria</taxon>
        <taxon>Pseudomonadati</taxon>
        <taxon>Pseudomonadota</taxon>
        <taxon>Alphaproteobacteria</taxon>
        <taxon>Sphingomonadales</taxon>
        <taxon>Sphingomonadaceae</taxon>
        <taxon>Sphingobium</taxon>
    </lineage>
</organism>
<reference evidence="2 3" key="1">
    <citation type="journal article" date="2013" name="Genome Announc.">
        <title>Draft Genome Sequence of a Hexachlorocyclohexane-Degrading Bacterium, Sphingobium baderi Strain LL03T.</title>
        <authorList>
            <person name="Kaur J."/>
            <person name="Verma H."/>
            <person name="Tripathi C."/>
            <person name="Khurana J.P."/>
            <person name="Lal R."/>
        </authorList>
    </citation>
    <scope>NUCLEOTIDE SEQUENCE [LARGE SCALE GENOMIC DNA]</scope>
    <source>
        <strain evidence="2 3">LL03</strain>
    </source>
</reference>
<dbReference type="EMBL" id="ATIB01000088">
    <property type="protein sequence ID" value="EQA96724.1"/>
    <property type="molecule type" value="Genomic_DNA"/>
</dbReference>
<comment type="caution">
    <text evidence="2">The sequence shown here is derived from an EMBL/GenBank/DDBJ whole genome shotgun (WGS) entry which is preliminary data.</text>
</comment>
<accession>T0HBI0</accession>
<evidence type="ECO:0000313" key="3">
    <source>
        <dbReference type="Proteomes" id="UP000015524"/>
    </source>
</evidence>
<dbReference type="RefSeq" id="WP_021246891.1">
    <property type="nucleotide sequence ID" value="NZ_ATIB01000088.1"/>
</dbReference>
<evidence type="ECO:0000313" key="2">
    <source>
        <dbReference type="EMBL" id="EQA96724.1"/>
    </source>
</evidence>
<gene>
    <name evidence="2" type="ORF">L485_21830</name>
</gene>
<keyword evidence="3" id="KW-1185">Reference proteome</keyword>
<dbReference type="PATRIC" id="fig|1114964.3.peg.4276"/>